<dbReference type="HAMAP" id="MF_01302_B">
    <property type="entry name" value="Ribosomal_uS8_B"/>
    <property type="match status" value="1"/>
</dbReference>
<dbReference type="Proteomes" id="UP000178835">
    <property type="component" value="Unassembled WGS sequence"/>
</dbReference>
<keyword evidence="2 5" id="KW-0689">Ribosomal protein</keyword>
<dbReference type="GO" id="GO:0019843">
    <property type="term" value="F:rRNA binding"/>
    <property type="evidence" value="ECO:0007669"/>
    <property type="project" value="UniProtKB-UniRule"/>
</dbReference>
<dbReference type="Pfam" id="PF00410">
    <property type="entry name" value="Ribosomal_S8"/>
    <property type="match status" value="1"/>
</dbReference>
<dbReference type="GO" id="GO:1990904">
    <property type="term" value="C:ribonucleoprotein complex"/>
    <property type="evidence" value="ECO:0007669"/>
    <property type="project" value="UniProtKB-KW"/>
</dbReference>
<dbReference type="Gene3D" id="3.30.1370.30">
    <property type="match status" value="1"/>
</dbReference>
<dbReference type="SUPFAM" id="SSF56047">
    <property type="entry name" value="Ribosomal protein S8"/>
    <property type="match status" value="1"/>
</dbReference>
<evidence type="ECO:0000256" key="6">
    <source>
        <dbReference type="RuleBase" id="RU003660"/>
    </source>
</evidence>
<comment type="subunit">
    <text evidence="5">Part of the 30S ribosomal subunit. Contacts proteins S5 and S12.</text>
</comment>
<name>A0A1G2HFA9_9BACT</name>
<keyword evidence="5" id="KW-0699">rRNA-binding</keyword>
<comment type="caution">
    <text evidence="7">The sequence shown here is derived from an EMBL/GenBank/DDBJ whole genome shotgun (WGS) entry which is preliminary data.</text>
</comment>
<comment type="similarity">
    <text evidence="1 5 6">Belongs to the universal ribosomal protein uS8 family.</text>
</comment>
<evidence type="ECO:0000256" key="4">
    <source>
        <dbReference type="ARBA" id="ARBA00035258"/>
    </source>
</evidence>
<dbReference type="Gene3D" id="3.30.1490.10">
    <property type="match status" value="1"/>
</dbReference>
<evidence type="ECO:0000313" key="7">
    <source>
        <dbReference type="EMBL" id="OGZ60598.1"/>
    </source>
</evidence>
<dbReference type="GO" id="GO:0005737">
    <property type="term" value="C:cytoplasm"/>
    <property type="evidence" value="ECO:0007669"/>
    <property type="project" value="UniProtKB-ARBA"/>
</dbReference>
<evidence type="ECO:0000313" key="8">
    <source>
        <dbReference type="Proteomes" id="UP000178835"/>
    </source>
</evidence>
<evidence type="ECO:0000256" key="2">
    <source>
        <dbReference type="ARBA" id="ARBA00022980"/>
    </source>
</evidence>
<keyword evidence="5" id="KW-0694">RNA-binding</keyword>
<dbReference type="GO" id="GO:0006412">
    <property type="term" value="P:translation"/>
    <property type="evidence" value="ECO:0007669"/>
    <property type="project" value="UniProtKB-UniRule"/>
</dbReference>
<gene>
    <name evidence="5" type="primary">rpsH</name>
    <name evidence="7" type="ORF">A2919_01825</name>
</gene>
<evidence type="ECO:0000256" key="5">
    <source>
        <dbReference type="HAMAP-Rule" id="MF_01302"/>
    </source>
</evidence>
<dbReference type="FunFam" id="3.30.1490.10:FF:000001">
    <property type="entry name" value="30S ribosomal protein S8"/>
    <property type="match status" value="1"/>
</dbReference>
<evidence type="ECO:0000256" key="1">
    <source>
        <dbReference type="ARBA" id="ARBA00006471"/>
    </source>
</evidence>
<dbReference type="PROSITE" id="PS00053">
    <property type="entry name" value="RIBOSOMAL_S8"/>
    <property type="match status" value="1"/>
</dbReference>
<evidence type="ECO:0000256" key="3">
    <source>
        <dbReference type="ARBA" id="ARBA00023274"/>
    </source>
</evidence>
<dbReference type="NCBIfam" id="NF001109">
    <property type="entry name" value="PRK00136.1"/>
    <property type="match status" value="1"/>
</dbReference>
<reference evidence="7 8" key="1">
    <citation type="journal article" date="2016" name="Nat. Commun.">
        <title>Thousands of microbial genomes shed light on interconnected biogeochemical processes in an aquifer system.</title>
        <authorList>
            <person name="Anantharaman K."/>
            <person name="Brown C.T."/>
            <person name="Hug L.A."/>
            <person name="Sharon I."/>
            <person name="Castelle C.J."/>
            <person name="Probst A.J."/>
            <person name="Thomas B.C."/>
            <person name="Singh A."/>
            <person name="Wilkins M.J."/>
            <person name="Karaoz U."/>
            <person name="Brodie E.L."/>
            <person name="Williams K.H."/>
            <person name="Hubbard S.S."/>
            <person name="Banfield J.F."/>
        </authorList>
    </citation>
    <scope>NUCLEOTIDE SEQUENCE [LARGE SCALE GENOMIC DNA]</scope>
</reference>
<sequence>MDTLGNMLTSIRNAQAVKKETVKVPFSNTKYHLAKVLEKEGFITGVEKRGTQQKPVLIITLKYSDTERSAIDTLRRISKPGQRIYIRYQDIVPVRGGNGKAIISTPKGIMTGESAKKQKMGGEYIAQIW</sequence>
<organism evidence="7 8">
    <name type="scientific">Candidatus Spechtbacteria bacterium RIFCSPLOWO2_01_FULL_43_12</name>
    <dbReference type="NCBI Taxonomy" id="1802162"/>
    <lineage>
        <taxon>Bacteria</taxon>
        <taxon>Candidatus Spechtiibacteriota</taxon>
    </lineage>
</organism>
<dbReference type="InterPro" id="IPR047863">
    <property type="entry name" value="Ribosomal_uS8_CS"/>
</dbReference>
<comment type="function">
    <text evidence="5">One of the primary rRNA binding proteins, it binds directly to 16S rRNA central domain where it helps coordinate assembly of the platform of the 30S subunit.</text>
</comment>
<accession>A0A1G2HFA9</accession>
<keyword evidence="3 5" id="KW-0687">Ribonucleoprotein</keyword>
<dbReference type="PANTHER" id="PTHR11758">
    <property type="entry name" value="40S RIBOSOMAL PROTEIN S15A"/>
    <property type="match status" value="1"/>
</dbReference>
<dbReference type="AlphaFoldDB" id="A0A1G2HFA9"/>
<dbReference type="EMBL" id="MHOH01000017">
    <property type="protein sequence ID" value="OGZ60598.1"/>
    <property type="molecule type" value="Genomic_DNA"/>
</dbReference>
<proteinExistence type="inferred from homology"/>
<dbReference type="GO" id="GO:0005840">
    <property type="term" value="C:ribosome"/>
    <property type="evidence" value="ECO:0007669"/>
    <property type="project" value="UniProtKB-KW"/>
</dbReference>
<protein>
    <recommendedName>
        <fullName evidence="4 5">Small ribosomal subunit protein uS8</fullName>
    </recommendedName>
</protein>
<dbReference type="GO" id="GO:0003735">
    <property type="term" value="F:structural constituent of ribosome"/>
    <property type="evidence" value="ECO:0007669"/>
    <property type="project" value="InterPro"/>
</dbReference>
<dbReference type="InterPro" id="IPR000630">
    <property type="entry name" value="Ribosomal_uS8"/>
</dbReference>
<dbReference type="InterPro" id="IPR035987">
    <property type="entry name" value="Ribosomal_uS8_sf"/>
</dbReference>